<evidence type="ECO:0000256" key="3">
    <source>
        <dbReference type="ARBA" id="ARBA00012389"/>
    </source>
</evidence>
<evidence type="ECO:0000256" key="2">
    <source>
        <dbReference type="ARBA" id="ARBA00005019"/>
    </source>
</evidence>
<dbReference type="GO" id="GO:0009435">
    <property type="term" value="P:NAD+ biosynthetic process"/>
    <property type="evidence" value="ECO:0007669"/>
    <property type="project" value="InterPro"/>
</dbReference>
<dbReference type="GO" id="GO:0004515">
    <property type="term" value="F:nicotinate-nucleotide adenylyltransferase activity"/>
    <property type="evidence" value="ECO:0007669"/>
    <property type="project" value="UniProtKB-EC"/>
</dbReference>
<dbReference type="Gene3D" id="3.40.50.620">
    <property type="entry name" value="HUPs"/>
    <property type="match status" value="1"/>
</dbReference>
<dbReference type="EC" id="2.7.7.18" evidence="3"/>
<evidence type="ECO:0000256" key="8">
    <source>
        <dbReference type="ARBA" id="ARBA00022840"/>
    </source>
</evidence>
<dbReference type="PANTHER" id="PTHR39321">
    <property type="entry name" value="NICOTINATE-NUCLEOTIDE ADENYLYLTRANSFERASE-RELATED"/>
    <property type="match status" value="1"/>
</dbReference>
<keyword evidence="4" id="KW-0662">Pyridine nucleotide biosynthesis</keyword>
<comment type="pathway">
    <text evidence="2">Cofactor biosynthesis; NAD(+) biosynthesis; deamido-NAD(+) from nicotinate D-ribonucleotide: step 1/1.</text>
</comment>
<protein>
    <recommendedName>
        <fullName evidence="3">nicotinate-nucleotide adenylyltransferase</fullName>
        <ecNumber evidence="3">2.7.7.18</ecNumber>
    </recommendedName>
</protein>
<accession>A0A1M5YJJ1</accession>
<evidence type="ECO:0000313" key="13">
    <source>
        <dbReference type="EMBL" id="SHI12175.1"/>
    </source>
</evidence>
<dbReference type="Proteomes" id="UP000184389">
    <property type="component" value="Unassembled WGS sequence"/>
</dbReference>
<keyword evidence="7" id="KW-0547">Nucleotide-binding</keyword>
<dbReference type="SUPFAM" id="SSF52374">
    <property type="entry name" value="Nucleotidylyl transferase"/>
    <property type="match status" value="1"/>
</dbReference>
<evidence type="ECO:0000256" key="5">
    <source>
        <dbReference type="ARBA" id="ARBA00022679"/>
    </source>
</evidence>
<evidence type="ECO:0000256" key="6">
    <source>
        <dbReference type="ARBA" id="ARBA00022695"/>
    </source>
</evidence>
<dbReference type="GO" id="GO:0005524">
    <property type="term" value="F:ATP binding"/>
    <property type="evidence" value="ECO:0007669"/>
    <property type="project" value="UniProtKB-KW"/>
</dbReference>
<organism evidence="13 14">
    <name type="scientific">Sporanaerobacter acetigenes DSM 13106</name>
    <dbReference type="NCBI Taxonomy" id="1123281"/>
    <lineage>
        <taxon>Bacteria</taxon>
        <taxon>Bacillati</taxon>
        <taxon>Bacillota</taxon>
        <taxon>Tissierellia</taxon>
        <taxon>Tissierellales</taxon>
        <taxon>Sporanaerobacteraceae</taxon>
        <taxon>Sporanaerobacter</taxon>
    </lineage>
</organism>
<keyword evidence="6 13" id="KW-0548">Nucleotidyltransferase</keyword>
<dbReference type="EMBL" id="FQXR01000012">
    <property type="protein sequence ID" value="SHI12175.1"/>
    <property type="molecule type" value="Genomic_DNA"/>
</dbReference>
<keyword evidence="11" id="KW-0175">Coiled coil</keyword>
<evidence type="ECO:0000256" key="7">
    <source>
        <dbReference type="ARBA" id="ARBA00022741"/>
    </source>
</evidence>
<reference evidence="13 14" key="1">
    <citation type="submission" date="2016-11" db="EMBL/GenBank/DDBJ databases">
        <authorList>
            <person name="Jaros S."/>
            <person name="Januszkiewicz K."/>
            <person name="Wedrychowicz H."/>
        </authorList>
    </citation>
    <scope>NUCLEOTIDE SEQUENCE [LARGE SCALE GENOMIC DNA]</scope>
    <source>
        <strain evidence="13 14">DSM 13106</strain>
    </source>
</reference>
<dbReference type="PANTHER" id="PTHR39321:SF3">
    <property type="entry name" value="PHOSPHOPANTETHEINE ADENYLYLTRANSFERASE"/>
    <property type="match status" value="1"/>
</dbReference>
<keyword evidence="5 13" id="KW-0808">Transferase</keyword>
<evidence type="ECO:0000256" key="11">
    <source>
        <dbReference type="SAM" id="Coils"/>
    </source>
</evidence>
<keyword evidence="14" id="KW-1185">Reference proteome</keyword>
<dbReference type="STRING" id="1123281.SAMN02745180_02246"/>
<comment type="catalytic activity">
    <reaction evidence="10">
        <text>nicotinate beta-D-ribonucleotide + ATP + H(+) = deamido-NAD(+) + diphosphate</text>
        <dbReference type="Rhea" id="RHEA:22860"/>
        <dbReference type="ChEBI" id="CHEBI:15378"/>
        <dbReference type="ChEBI" id="CHEBI:30616"/>
        <dbReference type="ChEBI" id="CHEBI:33019"/>
        <dbReference type="ChEBI" id="CHEBI:57502"/>
        <dbReference type="ChEBI" id="CHEBI:58437"/>
        <dbReference type="EC" id="2.7.7.18"/>
    </reaction>
</comment>
<feature type="coiled-coil region" evidence="11">
    <location>
        <begin position="1542"/>
        <end position="1569"/>
    </location>
</feature>
<evidence type="ECO:0000256" key="4">
    <source>
        <dbReference type="ARBA" id="ARBA00022642"/>
    </source>
</evidence>
<dbReference type="InterPro" id="IPR004821">
    <property type="entry name" value="Cyt_trans-like"/>
</dbReference>
<keyword evidence="9" id="KW-0520">NAD</keyword>
<sequence>MTNLSFYEIHSNITENLQNDMNIQNKSSIIKYLNTDKFKTNLNNILIQKNFSPNALIHILIDYFNEYSNMTENEWLKYIYEWILSKSFPEKNSKSFNKKLDSLVYIYINLLNTFSKFEISSNLNCFLYKYPITFLTKEEELSIKNKDEYLKFKNLYKSNYLFELMKLDMFLTGHNTLEHVAGVNYLSLYIGRQLKKLGVPIDLGIVTGSSLGHDIGKYGVRENELDRVPYLHYFYTEYWFKKYDMQSIGHIATNHSTWDLELENLPIESLILIYCDFRVKNKKVDDEYQMNIFSLDEAFHIILNKLDNLDEKKEKRYKKVYSKLKDFESFIINLGINVDINVESNSSKEVIRKSYPLMRNREVVENIKYFSIEHNIFLMNKFMDDISFNNILEAARSEYNWRKLSVYLQMFREYSTYLTQKQKLTTINFLYDLLLHKEEDIRKEAAEIIGLLISIYDEEYRKEVPENINLSQSKINSIDLFNNCLHLLLYPNHKIAESQGEWLYNIKTIIHSLFINCKKDKYNDYANVLLGFYKNYYMLPDIAQFYLLQTVKYIPISNLNPELSREISSFVLYLANSSNSEIRLGALDIIVDLLPSLNINSTFNKSLKRLLLESNKPSQYPAENYLKHILAEKLDLDNDTKQKYKNFYVKDEENISEIFLKNLKTATKWMNKKINIDILYYQVLKSPETTGLHTAMHFCNLLKVSAVERVRNYAGETLLKIMPVLSLDQKNDVAIELLRALEMQSYQFTKYIPDYLGQLILYLHPGELDEIIDDFEEKIKTSNVQVTFLILKTIGIAIKHYPEYKIRFNESTDKYEKRLIRMLGILLIEMANFDDEVKTEAFRVIGVDVFGSKILSLKEKHSIFQIISKKILTLLPKREENELLFLNNSSALNHIYRFIADYEFHYGKININSKNKIAFFPGTFDPFSLSHKEIAIEIRNLGFEVYLAVDEFSWSKRTQPHTFRKNIMNMSIANEIDIYPFPSETPINLSNREDLKTLEKLFNDSKVYIVVGSDVLLNASFYKKISYIHEFPHIIFNRKSHFSRKDDIKLLDSEIKKIKGDVIQLSLSPQYEDISSTQIRNNIDLNRDISKLIDPLAQKYIYKYGLYLKEPRYKSLLQTKTIEIEIINNISQDFLENFLYLNESFRDNLIFSDSLNLRILLIRNTEDNKILAFSIFHWIRNGFLYDEFKNRDITQYIRSNAKGRIVEIDGVYSLNDDDYLLELILNETLAFCIQKDYNYCIFKNVLTQKTSPSLEENLKLLGFIKTPYSYNENSIFAVDINNPCTLNLDIENILKEPFKSNKRIKNAINKTRKNLKKALCNLFPGELLLSFNKDIVYSKLVQKICDTNNVPVFQEENKILGPYMCVPFGSILNGCIIPNTVTKTMHTEKIFQPNIKEFTIGHYPYYLGLSEQIKMLHSFNRPLILVDDLLHKGYRLNVIEPLIEQANIDIEKIIVGILSGRGKEIMGIKNIDVDCAYFIPNLKLWFNESSQYPFLGGDMVKRNMKLESNLLPSINFILPYVSPSFIKNTTNEAIYNLSEISLSNSLKILESIEEEYQTINEKALSLKNLGEILESPRYPDRGKDIKYDMTLKPSLYVKNDLENLKRLENIVKR</sequence>
<dbReference type="SUPFAM" id="SSF109604">
    <property type="entry name" value="HD-domain/PDEase-like"/>
    <property type="match status" value="1"/>
</dbReference>
<name>A0A1M5YJJ1_9FIRM</name>
<dbReference type="OrthoDB" id="1703792at2"/>
<keyword evidence="8" id="KW-0067">ATP-binding</keyword>
<dbReference type="Pfam" id="PF01467">
    <property type="entry name" value="CTP_transf_like"/>
    <property type="match status" value="1"/>
</dbReference>
<dbReference type="InterPro" id="IPR014729">
    <property type="entry name" value="Rossmann-like_a/b/a_fold"/>
</dbReference>
<evidence type="ECO:0000256" key="1">
    <source>
        <dbReference type="ARBA" id="ARBA00002324"/>
    </source>
</evidence>
<evidence type="ECO:0000259" key="12">
    <source>
        <dbReference type="Pfam" id="PF01467"/>
    </source>
</evidence>
<dbReference type="InterPro" id="IPR005248">
    <property type="entry name" value="NadD/NMNAT"/>
</dbReference>
<evidence type="ECO:0000256" key="10">
    <source>
        <dbReference type="ARBA" id="ARBA00048721"/>
    </source>
</evidence>
<evidence type="ECO:0000256" key="9">
    <source>
        <dbReference type="ARBA" id="ARBA00023027"/>
    </source>
</evidence>
<evidence type="ECO:0000313" key="14">
    <source>
        <dbReference type="Proteomes" id="UP000184389"/>
    </source>
</evidence>
<dbReference type="RefSeq" id="WP_072744893.1">
    <property type="nucleotide sequence ID" value="NZ_FQXR01000012.1"/>
</dbReference>
<gene>
    <name evidence="13" type="ORF">SAMN02745180_02246</name>
</gene>
<dbReference type="InterPro" id="IPR016024">
    <property type="entry name" value="ARM-type_fold"/>
</dbReference>
<proteinExistence type="predicted"/>
<dbReference type="SUPFAM" id="SSF48371">
    <property type="entry name" value="ARM repeat"/>
    <property type="match status" value="1"/>
</dbReference>
<comment type="function">
    <text evidence="1">Catalyzes the reversible adenylation of nicotinate mononucleotide (NaMN) to nicotinic acid adenine dinucleotide (NaAD).</text>
</comment>
<feature type="domain" description="Cytidyltransferase-like" evidence="12">
    <location>
        <begin position="919"/>
        <end position="1081"/>
    </location>
</feature>